<dbReference type="PANTHER" id="PTHR10745:SF0">
    <property type="entry name" value="GLYCINE--TRNA LIGASE"/>
    <property type="match status" value="1"/>
</dbReference>
<dbReference type="FunFam" id="1.10.287.10:FF:000022">
    <property type="entry name" value="Glycine--tRNA ligase"/>
    <property type="match status" value="1"/>
</dbReference>
<evidence type="ECO:0000256" key="10">
    <source>
        <dbReference type="ARBA" id="ARBA00022679"/>
    </source>
</evidence>
<evidence type="ECO:0000313" key="24">
    <source>
        <dbReference type="EMBL" id="PIC39375.1"/>
    </source>
</evidence>
<dbReference type="GO" id="GO:0070150">
    <property type="term" value="P:mitochondrial glycyl-tRNA aminoacylation"/>
    <property type="evidence" value="ECO:0007669"/>
    <property type="project" value="TreeGrafter"/>
</dbReference>
<protein>
    <recommendedName>
        <fullName evidence="7">Glycine--tRNA ligase</fullName>
        <ecNumber evidence="6">6.1.1.14</ecNumber>
    </recommendedName>
    <alternativeName>
        <fullName evidence="18">Diadenosine tetraphosphate synthetase</fullName>
    </alternativeName>
    <alternativeName>
        <fullName evidence="21">Glycyl-tRNA synthetase</fullName>
    </alternativeName>
    <alternativeName>
        <fullName evidence="17">Trafficking protein particle complex subunit 2-like protein</fullName>
    </alternativeName>
</protein>
<dbReference type="Pfam" id="PF00587">
    <property type="entry name" value="tRNA-synt_2b"/>
    <property type="match status" value="1"/>
</dbReference>
<dbReference type="CDD" id="cd00774">
    <property type="entry name" value="GlyRS-like_core"/>
    <property type="match status" value="1"/>
</dbReference>
<comment type="subcellular location">
    <subcellularLocation>
        <location evidence="1">Cell projection</location>
        <location evidence="1">Axon</location>
    </subcellularLocation>
    <subcellularLocation>
        <location evidence="2">Cytoplasm</location>
        <location evidence="2">Perinuclear region</location>
    </subcellularLocation>
</comment>
<dbReference type="Gene3D" id="1.10.287.10">
    <property type="entry name" value="S15/NS1, RNA-binding"/>
    <property type="match status" value="1"/>
</dbReference>
<keyword evidence="13" id="KW-0931">ER-Golgi transport</keyword>
<dbReference type="GO" id="GO:0004820">
    <property type="term" value="F:glycine-tRNA ligase activity"/>
    <property type="evidence" value="ECO:0007669"/>
    <property type="project" value="UniProtKB-EC"/>
</dbReference>
<evidence type="ECO:0000256" key="18">
    <source>
        <dbReference type="ARBA" id="ARBA00030057"/>
    </source>
</evidence>
<evidence type="ECO:0000256" key="3">
    <source>
        <dbReference type="ARBA" id="ARBA00006626"/>
    </source>
</evidence>
<dbReference type="InterPro" id="IPR006195">
    <property type="entry name" value="aa-tRNA-synth_II"/>
</dbReference>
<dbReference type="CDD" id="cd14854">
    <property type="entry name" value="TRAPPC2L"/>
    <property type="match status" value="1"/>
</dbReference>
<dbReference type="NCBIfam" id="TIGR00389">
    <property type="entry name" value="glyS_dimeric"/>
    <property type="match status" value="1"/>
</dbReference>
<dbReference type="FunFam" id="3.30.930.10:FF:000158">
    <property type="entry name" value="Glycyl-tRNA synthetase"/>
    <property type="match status" value="1"/>
</dbReference>
<dbReference type="SUPFAM" id="SSF52954">
    <property type="entry name" value="Class II aaRS ABD-related"/>
    <property type="match status" value="1"/>
</dbReference>
<dbReference type="SMART" id="SM00991">
    <property type="entry name" value="WHEP-TRS"/>
    <property type="match status" value="1"/>
</dbReference>
<dbReference type="InterPro" id="IPR009068">
    <property type="entry name" value="uS15_NS1_RNA-bd_sf"/>
</dbReference>
<dbReference type="InterPro" id="IPR002314">
    <property type="entry name" value="aa-tRNA-synt_IIb"/>
</dbReference>
<keyword evidence="8" id="KW-0963">Cytoplasm</keyword>
<dbReference type="CDD" id="cd00935">
    <property type="entry name" value="GlyRS_RNA"/>
    <property type="match status" value="1"/>
</dbReference>
<dbReference type="SUPFAM" id="SSF64356">
    <property type="entry name" value="SNARE-like"/>
    <property type="match status" value="1"/>
</dbReference>
<dbReference type="Pfam" id="PF00458">
    <property type="entry name" value="WHEP-TRS"/>
    <property type="match status" value="1"/>
</dbReference>
<dbReference type="InterPro" id="IPR027031">
    <property type="entry name" value="Gly-tRNA_synthase/POLG2"/>
</dbReference>
<dbReference type="PROSITE" id="PS50862">
    <property type="entry name" value="AA_TRNA_LIGASE_II"/>
    <property type="match status" value="1"/>
</dbReference>
<dbReference type="OrthoDB" id="57698at2759"/>
<evidence type="ECO:0000313" key="25">
    <source>
        <dbReference type="Proteomes" id="UP000230233"/>
    </source>
</evidence>
<keyword evidence="14" id="KW-0648">Protein biosynthesis</keyword>
<dbReference type="GO" id="GO:0005739">
    <property type="term" value="C:mitochondrion"/>
    <property type="evidence" value="ECO:0007669"/>
    <property type="project" value="TreeGrafter"/>
</dbReference>
<dbReference type="EC" id="6.1.1.14" evidence="6"/>
<dbReference type="Pfam" id="PF03129">
    <property type="entry name" value="HGTP_anticodon"/>
    <property type="match status" value="1"/>
</dbReference>
<dbReference type="InterPro" id="IPR045864">
    <property type="entry name" value="aa-tRNA-synth_II/BPL/LPL"/>
</dbReference>
<evidence type="ECO:0000256" key="17">
    <source>
        <dbReference type="ARBA" id="ARBA00024408"/>
    </source>
</evidence>
<dbReference type="SUPFAM" id="SSF47060">
    <property type="entry name" value="S15/NS1 RNA-binding domain"/>
    <property type="match status" value="1"/>
</dbReference>
<dbReference type="InterPro" id="IPR033731">
    <property type="entry name" value="GlyRS-like_core"/>
</dbReference>
<evidence type="ECO:0000256" key="21">
    <source>
        <dbReference type="ARBA" id="ARBA00078924"/>
    </source>
</evidence>
<dbReference type="GO" id="GO:0005524">
    <property type="term" value="F:ATP binding"/>
    <property type="evidence" value="ECO:0007669"/>
    <property type="project" value="UniProtKB-KW"/>
</dbReference>
<name>A0A2G5UIJ7_9PELO</name>
<proteinExistence type="inferred from homology"/>
<evidence type="ECO:0000256" key="9">
    <source>
        <dbReference type="ARBA" id="ARBA00022598"/>
    </source>
</evidence>
<evidence type="ECO:0000256" key="15">
    <source>
        <dbReference type="ARBA" id="ARBA00023146"/>
    </source>
</evidence>
<dbReference type="PROSITE" id="PS51185">
    <property type="entry name" value="WHEP_TRS_2"/>
    <property type="match status" value="1"/>
</dbReference>
<comment type="subunit">
    <text evidence="5">Homodimer.</text>
</comment>
<keyword evidence="15" id="KW-0030">Aminoacyl-tRNA synthetase</keyword>
<evidence type="ECO:0000256" key="16">
    <source>
        <dbReference type="ARBA" id="ARBA00023273"/>
    </source>
</evidence>
<dbReference type="AlphaFoldDB" id="A0A2G5UIJ7"/>
<evidence type="ECO:0000256" key="1">
    <source>
        <dbReference type="ARBA" id="ARBA00004489"/>
    </source>
</evidence>
<evidence type="ECO:0000256" key="11">
    <source>
        <dbReference type="ARBA" id="ARBA00022741"/>
    </source>
</evidence>
<evidence type="ECO:0000256" key="6">
    <source>
        <dbReference type="ARBA" id="ARBA00012829"/>
    </source>
</evidence>
<evidence type="ECO:0000256" key="14">
    <source>
        <dbReference type="ARBA" id="ARBA00022917"/>
    </source>
</evidence>
<evidence type="ECO:0000256" key="19">
    <source>
        <dbReference type="ARBA" id="ARBA00048436"/>
    </source>
</evidence>
<keyword evidence="9" id="KW-0436">Ligase</keyword>
<dbReference type="FunFam" id="3.30.930.10:FF:000010">
    <property type="entry name" value="Glycyl-tRNA synthetase 1"/>
    <property type="match status" value="1"/>
</dbReference>
<dbReference type="Proteomes" id="UP000230233">
    <property type="component" value="Chromosome III"/>
</dbReference>
<dbReference type="Gene3D" id="3.30.450.70">
    <property type="match status" value="1"/>
</dbReference>
<keyword evidence="16" id="KW-0966">Cell projection</keyword>
<dbReference type="PRINTS" id="PR01043">
    <property type="entry name" value="TRNASYNTHGLY"/>
</dbReference>
<dbReference type="InterPro" id="IPR036621">
    <property type="entry name" value="Anticodon-bd_dom_sf"/>
</dbReference>
<evidence type="ECO:0000256" key="5">
    <source>
        <dbReference type="ARBA" id="ARBA00011738"/>
    </source>
</evidence>
<evidence type="ECO:0000256" key="4">
    <source>
        <dbReference type="ARBA" id="ARBA00008226"/>
    </source>
</evidence>
<comment type="catalytic activity">
    <reaction evidence="19">
        <text>2 ATP + H(+) = P(1),P(4)-bis(5'-adenosyl) tetraphosphate + diphosphate</text>
        <dbReference type="Rhea" id="RHEA:34935"/>
        <dbReference type="ChEBI" id="CHEBI:15378"/>
        <dbReference type="ChEBI" id="CHEBI:30616"/>
        <dbReference type="ChEBI" id="CHEBI:33019"/>
        <dbReference type="ChEBI" id="CHEBI:58141"/>
    </reaction>
    <physiologicalReaction direction="left-to-right" evidence="19">
        <dbReference type="Rhea" id="RHEA:34936"/>
    </physiologicalReaction>
</comment>
<sequence length="845" mass="96394">MLSGYLILKNIRTTQRLLRNFSSDTKFFKVEVVSSNRKTPLQPQRKSIAPRFEKKTRQKISDYLKQMATPEIEAQLAPLRAAVKEYGDLIRDLKAKQAPKIDIDKAVVELKARKKLLEETEIALAPKEASFDRLKLEDLLKRRFFYDQSFAIYGGVTGLYDFGPMGCALKANMLQQWRKHFILEEGMLEVDCTSLTPEPVLKASGHVDRFADWMVKDTKNGECFRADHLIKNSIEKLMNDKKVSAEVKKDGEDVLARLEGFDDKDMHEVITRFKFKSPITGNDLTEPIAFNLMFPTQIGPTGDFKAFLRPETAQGIFVNFKRLLEFNQGKLPFAAAQIGLGFRNEISPRQGLIRVREFTMCEIEHFVDPEDKRFPKFAKVADEKLVLFSACNQLDGAPAREVAIGEAVANKTVANETLGYYMARCHQFLMKVGIDGRRLRFRQHLSNEMAHYAQDCWDAEILTSYGWIECVGNADRACYDLQQHYKATNVKLVAEKKLPEPVDVDIVEAQANMALLGKKYKKEAKKIQTALQQLTSEQVTAIEQELLAKKLYNLDINGEKFELAPDLVNIKKYSKKIHVQEITPSVIEPSYGIGRIMYALLEHSFRQREGDEQRTFLAFKPLVAPIKCSILPISANDTLVPVMDAVKEELSHYELSYKVDDSSGTIGRRYARTDEIGIPFGITVDFESGKTTPYTVTIRHAETMSQIRLEVSELGRLISDLNIRLFDSVNPRYAQQLLEIEMFTFCSLDIVDEKATKASEMFLGQLYNDQKWRSFGFVTNTGVRMILVLDATSAASLKDQEIRLIFKRFHGHYCNTISNPFYEIGTPMQSKWLDEGIRDLYSTSD</sequence>
<dbReference type="InterPro" id="IPR011012">
    <property type="entry name" value="Longin-like_dom_sf"/>
</dbReference>
<keyword evidence="12" id="KW-0067">ATP-binding</keyword>
<feature type="domain" description="Aminoacyl-transfer RNA synthetases class-II family profile" evidence="22">
    <location>
        <begin position="132"/>
        <end position="621"/>
    </location>
</feature>
<keyword evidence="11" id="KW-0547">Nucleotide-binding</keyword>
<comment type="similarity">
    <text evidence="3">Belongs to the TRAPP small subunits family. Sedlin subfamily.</text>
</comment>
<dbReference type="PANTHER" id="PTHR10745">
    <property type="entry name" value="GLYCYL-TRNA SYNTHETASE/DNA POLYMERASE SUBUNIT GAMMA-2"/>
    <property type="match status" value="1"/>
</dbReference>
<evidence type="ECO:0000259" key="22">
    <source>
        <dbReference type="PROSITE" id="PS50862"/>
    </source>
</evidence>
<dbReference type="InterPro" id="IPR000738">
    <property type="entry name" value="WHEP-TRS_dom"/>
</dbReference>
<dbReference type="Gene3D" id="3.40.50.800">
    <property type="entry name" value="Anticodon-binding domain"/>
    <property type="match status" value="1"/>
</dbReference>
<keyword evidence="10" id="KW-0808">Transferase</keyword>
<feature type="domain" description="WHEP-TRS" evidence="23">
    <location>
        <begin position="75"/>
        <end position="131"/>
    </location>
</feature>
<dbReference type="STRING" id="1611254.A0A2G5UIJ7"/>
<dbReference type="GO" id="GO:0016740">
    <property type="term" value="F:transferase activity"/>
    <property type="evidence" value="ECO:0007669"/>
    <property type="project" value="UniProtKB-KW"/>
</dbReference>
<dbReference type="FunFam" id="3.30.720.200:FF:000001">
    <property type="entry name" value="Glycine--tRNA ligase 2"/>
    <property type="match status" value="1"/>
</dbReference>
<dbReference type="SUPFAM" id="SSF55681">
    <property type="entry name" value="Class II aaRS and biotin synthetases"/>
    <property type="match status" value="1"/>
</dbReference>
<dbReference type="InterPro" id="IPR044760">
    <property type="entry name" value="TRAPPC2L"/>
</dbReference>
<comment type="similarity">
    <text evidence="4">Belongs to the class-II aminoacyl-tRNA synthetase family.</text>
</comment>
<comment type="caution">
    <text evidence="24">The sequence shown here is derived from an EMBL/GenBank/DDBJ whole genome shotgun (WGS) entry which is preliminary data.</text>
</comment>
<dbReference type="InterPro" id="IPR002315">
    <property type="entry name" value="tRNA-synt_gly"/>
</dbReference>
<dbReference type="GO" id="GO:0030424">
    <property type="term" value="C:axon"/>
    <property type="evidence" value="ECO:0007669"/>
    <property type="project" value="UniProtKB-SubCell"/>
</dbReference>
<dbReference type="InterPro" id="IPR006722">
    <property type="entry name" value="Sedlin"/>
</dbReference>
<dbReference type="GO" id="GO:0048471">
    <property type="term" value="C:perinuclear region of cytoplasm"/>
    <property type="evidence" value="ECO:0007669"/>
    <property type="project" value="UniProtKB-SubCell"/>
</dbReference>
<evidence type="ECO:0000256" key="20">
    <source>
        <dbReference type="ARBA" id="ARBA00049523"/>
    </source>
</evidence>
<evidence type="ECO:0000256" key="7">
    <source>
        <dbReference type="ARBA" id="ARBA00019404"/>
    </source>
</evidence>
<dbReference type="Pfam" id="PF04628">
    <property type="entry name" value="Sedlin_N"/>
    <property type="match status" value="1"/>
</dbReference>
<reference evidence="25" key="1">
    <citation type="submission" date="2017-10" db="EMBL/GenBank/DDBJ databases">
        <title>Rapid genome shrinkage in a self-fertile nematode reveals novel sperm competition proteins.</title>
        <authorList>
            <person name="Yin D."/>
            <person name="Schwarz E.M."/>
            <person name="Thomas C.G."/>
            <person name="Felde R.L."/>
            <person name="Korf I.F."/>
            <person name="Cutter A.D."/>
            <person name="Schartner C.M."/>
            <person name="Ralston E.J."/>
            <person name="Meyer B.J."/>
            <person name="Haag E.S."/>
        </authorList>
    </citation>
    <scope>NUCLEOTIDE SEQUENCE [LARGE SCALE GENOMIC DNA]</scope>
    <source>
        <strain evidence="25">JU1422</strain>
    </source>
</reference>
<dbReference type="GO" id="GO:0006888">
    <property type="term" value="P:endoplasmic reticulum to Golgi vesicle-mediated transport"/>
    <property type="evidence" value="ECO:0007669"/>
    <property type="project" value="InterPro"/>
</dbReference>
<dbReference type="NCBIfam" id="NF003211">
    <property type="entry name" value="PRK04173.1"/>
    <property type="match status" value="1"/>
</dbReference>
<dbReference type="EMBL" id="PDUG01000003">
    <property type="protein sequence ID" value="PIC39375.1"/>
    <property type="molecule type" value="Genomic_DNA"/>
</dbReference>
<dbReference type="Gene3D" id="3.30.40.230">
    <property type="match status" value="1"/>
</dbReference>
<dbReference type="FunFam" id="3.30.40.230:FF:000001">
    <property type="entry name" value="Glycine--tRNA ligase"/>
    <property type="match status" value="1"/>
</dbReference>
<evidence type="ECO:0000256" key="12">
    <source>
        <dbReference type="ARBA" id="ARBA00022840"/>
    </source>
</evidence>
<gene>
    <name evidence="24" type="primary">Cni-gars-1</name>
    <name evidence="24" type="synonym">Cnig_chr_III.g11083</name>
    <name evidence="24" type="ORF">B9Z55_011083</name>
</gene>
<evidence type="ECO:0000259" key="23">
    <source>
        <dbReference type="PROSITE" id="PS51185"/>
    </source>
</evidence>
<evidence type="ECO:0000256" key="2">
    <source>
        <dbReference type="ARBA" id="ARBA00004556"/>
    </source>
</evidence>
<keyword evidence="25" id="KW-1185">Reference proteome</keyword>
<evidence type="ECO:0000256" key="13">
    <source>
        <dbReference type="ARBA" id="ARBA00022892"/>
    </source>
</evidence>
<comment type="catalytic activity">
    <reaction evidence="20">
        <text>tRNA(Gly) + glycine + ATP = glycyl-tRNA(Gly) + AMP + diphosphate</text>
        <dbReference type="Rhea" id="RHEA:16013"/>
        <dbReference type="Rhea" id="RHEA-COMP:9664"/>
        <dbReference type="Rhea" id="RHEA-COMP:9683"/>
        <dbReference type="ChEBI" id="CHEBI:30616"/>
        <dbReference type="ChEBI" id="CHEBI:33019"/>
        <dbReference type="ChEBI" id="CHEBI:57305"/>
        <dbReference type="ChEBI" id="CHEBI:78442"/>
        <dbReference type="ChEBI" id="CHEBI:78522"/>
        <dbReference type="ChEBI" id="CHEBI:456215"/>
        <dbReference type="EC" id="6.1.1.14"/>
    </reaction>
    <physiologicalReaction direction="left-to-right" evidence="20">
        <dbReference type="Rhea" id="RHEA:16014"/>
    </physiologicalReaction>
</comment>
<dbReference type="Gene3D" id="3.30.930.10">
    <property type="entry name" value="Bira Bifunctional Protein, Domain 2"/>
    <property type="match status" value="1"/>
</dbReference>
<dbReference type="Gene3D" id="3.30.720.200">
    <property type="match status" value="1"/>
</dbReference>
<dbReference type="FunFam" id="3.40.50.800:FF:000004">
    <property type="entry name" value="Glycine--tRNA ligase 2"/>
    <property type="match status" value="1"/>
</dbReference>
<keyword evidence="13" id="KW-0813">Transport</keyword>
<dbReference type="InterPro" id="IPR004154">
    <property type="entry name" value="Anticodon-bd"/>
</dbReference>
<organism evidence="24 25">
    <name type="scientific">Caenorhabditis nigoni</name>
    <dbReference type="NCBI Taxonomy" id="1611254"/>
    <lineage>
        <taxon>Eukaryota</taxon>
        <taxon>Metazoa</taxon>
        <taxon>Ecdysozoa</taxon>
        <taxon>Nematoda</taxon>
        <taxon>Chromadorea</taxon>
        <taxon>Rhabditida</taxon>
        <taxon>Rhabditina</taxon>
        <taxon>Rhabditomorpha</taxon>
        <taxon>Rhabditoidea</taxon>
        <taxon>Rhabditidae</taxon>
        <taxon>Peloderinae</taxon>
        <taxon>Caenorhabditis</taxon>
    </lineage>
</organism>
<evidence type="ECO:0000256" key="8">
    <source>
        <dbReference type="ARBA" id="ARBA00022490"/>
    </source>
</evidence>
<dbReference type="CDD" id="cd00858">
    <property type="entry name" value="GlyRS_anticodon"/>
    <property type="match status" value="1"/>
</dbReference>
<accession>A0A2G5UIJ7</accession>